<evidence type="ECO:0000313" key="3">
    <source>
        <dbReference type="Proteomes" id="UP001229081"/>
    </source>
</evidence>
<proteinExistence type="predicted"/>
<dbReference type="EMBL" id="JAUFSA010000006">
    <property type="protein sequence ID" value="MDP7739565.1"/>
    <property type="molecule type" value="Genomic_DNA"/>
</dbReference>
<comment type="caution">
    <text evidence="2">The sequence shown here is derived from an EMBL/GenBank/DDBJ whole genome shotgun (WGS) entry which is preliminary data.</text>
</comment>
<reference evidence="2" key="1">
    <citation type="submission" date="2023-06" db="EMBL/GenBank/DDBJ databases">
        <title>Identification of two novel mycobacterium reveal diversities and complexities of Mycobacterium gordonae clade.</title>
        <authorList>
            <person name="Matsumoto Y."/>
            <person name="Nakamura S."/>
            <person name="Motooka D."/>
            <person name="Fukushima K."/>
        </authorList>
    </citation>
    <scope>NUCLEOTIDE SEQUENCE</scope>
    <source>
        <strain evidence="2">TY812</strain>
    </source>
</reference>
<feature type="region of interest" description="Disordered" evidence="1">
    <location>
        <begin position="1"/>
        <end position="104"/>
    </location>
</feature>
<feature type="compositionally biased region" description="Low complexity" evidence="1">
    <location>
        <begin position="42"/>
        <end position="51"/>
    </location>
</feature>
<dbReference type="AlphaFoldDB" id="A0AAJ1W4K7"/>
<feature type="compositionally biased region" description="Polar residues" evidence="1">
    <location>
        <begin position="15"/>
        <end position="24"/>
    </location>
</feature>
<dbReference type="RefSeq" id="WP_306255987.1">
    <property type="nucleotide sequence ID" value="NZ_JAUFSA010000006.1"/>
</dbReference>
<evidence type="ECO:0000313" key="2">
    <source>
        <dbReference type="EMBL" id="MDP7739565.1"/>
    </source>
</evidence>
<feature type="compositionally biased region" description="Low complexity" evidence="1">
    <location>
        <begin position="68"/>
        <end position="81"/>
    </location>
</feature>
<protein>
    <submittedName>
        <fullName evidence="2">Uncharacterized protein</fullName>
    </submittedName>
</protein>
<organism evidence="2 3">
    <name type="scientific">Mycobacterium paragordonae</name>
    <dbReference type="NCBI Taxonomy" id="1389713"/>
    <lineage>
        <taxon>Bacteria</taxon>
        <taxon>Bacillati</taxon>
        <taxon>Actinomycetota</taxon>
        <taxon>Actinomycetes</taxon>
        <taxon>Mycobacteriales</taxon>
        <taxon>Mycobacteriaceae</taxon>
        <taxon>Mycobacterium</taxon>
    </lineage>
</organism>
<dbReference type="Proteomes" id="UP001229081">
    <property type="component" value="Unassembled WGS sequence"/>
</dbReference>
<name>A0AAJ1W4K7_9MYCO</name>
<gene>
    <name evidence="2" type="ORF">QXL92_33080</name>
</gene>
<accession>A0AAJ1W4K7</accession>
<sequence length="104" mass="10530">MATHIEIPPVRSRDTATAQSNPGSITDAAPARSATARRARPRSVSALSRTTCETRRRPPTGIKPAELPPAVDTAPSAAAAKPADDPAPTLAGAGLDIVGGNTDP</sequence>
<evidence type="ECO:0000256" key="1">
    <source>
        <dbReference type="SAM" id="MobiDB-lite"/>
    </source>
</evidence>